<keyword evidence="3" id="KW-0813">Transport</keyword>
<feature type="transmembrane region" description="Helical" evidence="8">
    <location>
        <begin position="196"/>
        <end position="218"/>
    </location>
</feature>
<evidence type="ECO:0000313" key="10">
    <source>
        <dbReference type="Proteomes" id="UP000598032"/>
    </source>
</evidence>
<keyword evidence="5 8" id="KW-0812">Transmembrane</keyword>
<keyword evidence="4" id="KW-1003">Cell membrane</keyword>
<organism evidence="9 10">
    <name type="scientific">Paraburkholderia metrosideri</name>
    <dbReference type="NCBI Taxonomy" id="580937"/>
    <lineage>
        <taxon>Bacteria</taxon>
        <taxon>Pseudomonadati</taxon>
        <taxon>Pseudomonadota</taxon>
        <taxon>Betaproteobacteria</taxon>
        <taxon>Burkholderiales</taxon>
        <taxon>Burkholderiaceae</taxon>
        <taxon>Paraburkholderia</taxon>
    </lineage>
</organism>
<feature type="transmembrane region" description="Helical" evidence="8">
    <location>
        <begin position="580"/>
        <end position="609"/>
    </location>
</feature>
<feature type="transmembrane region" description="Helical" evidence="8">
    <location>
        <begin position="313"/>
        <end position="336"/>
    </location>
</feature>
<feature type="transmembrane region" description="Helical" evidence="8">
    <location>
        <begin position="555"/>
        <end position="574"/>
    </location>
</feature>
<dbReference type="PANTHER" id="PTHR30472">
    <property type="entry name" value="FERRIC ENTEROBACTIN TRANSPORT SYSTEM PERMEASE PROTEIN"/>
    <property type="match status" value="1"/>
</dbReference>
<dbReference type="Proteomes" id="UP000598032">
    <property type="component" value="Unassembled WGS sequence"/>
</dbReference>
<feature type="transmembrane region" description="Helical" evidence="8">
    <location>
        <begin position="256"/>
        <end position="274"/>
    </location>
</feature>
<gene>
    <name evidence="9" type="primary">fhuB_1</name>
    <name evidence="9" type="ORF">LMG28140_02340</name>
</gene>
<feature type="transmembrane region" description="Helical" evidence="8">
    <location>
        <begin position="153"/>
        <end position="176"/>
    </location>
</feature>
<evidence type="ECO:0000256" key="3">
    <source>
        <dbReference type="ARBA" id="ARBA00022448"/>
    </source>
</evidence>
<feature type="transmembrane region" description="Helical" evidence="8">
    <location>
        <begin position="99"/>
        <end position="122"/>
    </location>
</feature>
<evidence type="ECO:0000256" key="1">
    <source>
        <dbReference type="ARBA" id="ARBA00004651"/>
    </source>
</evidence>
<protein>
    <submittedName>
        <fullName evidence="9">Iron(3+)-hydroxamate import system permease protein FhuB</fullName>
    </submittedName>
</protein>
<dbReference type="InterPro" id="IPR000522">
    <property type="entry name" value="ABC_transptr_permease_BtuC"/>
</dbReference>
<feature type="transmembrane region" description="Helical" evidence="8">
    <location>
        <begin position="490"/>
        <end position="509"/>
    </location>
</feature>
<dbReference type="InterPro" id="IPR037294">
    <property type="entry name" value="ABC_BtuC-like"/>
</dbReference>
<feature type="transmembrane region" description="Helical" evidence="8">
    <location>
        <begin position="230"/>
        <end position="250"/>
    </location>
</feature>
<dbReference type="Pfam" id="PF01032">
    <property type="entry name" value="FecCD"/>
    <property type="match status" value="2"/>
</dbReference>
<dbReference type="Gene3D" id="1.10.3470.10">
    <property type="entry name" value="ABC transporter involved in vitamin B12 uptake, BtuC"/>
    <property type="match status" value="2"/>
</dbReference>
<keyword evidence="6 8" id="KW-1133">Transmembrane helix</keyword>
<evidence type="ECO:0000313" key="9">
    <source>
        <dbReference type="EMBL" id="CAD6530399.1"/>
    </source>
</evidence>
<evidence type="ECO:0000256" key="5">
    <source>
        <dbReference type="ARBA" id="ARBA00022692"/>
    </source>
</evidence>
<evidence type="ECO:0000256" key="4">
    <source>
        <dbReference type="ARBA" id="ARBA00022475"/>
    </source>
</evidence>
<comment type="caution">
    <text evidence="9">The sequence shown here is derived from an EMBL/GenBank/DDBJ whole genome shotgun (WGS) entry which is preliminary data.</text>
</comment>
<feature type="transmembrane region" description="Helical" evidence="8">
    <location>
        <begin position="434"/>
        <end position="453"/>
    </location>
</feature>
<evidence type="ECO:0000256" key="2">
    <source>
        <dbReference type="ARBA" id="ARBA00007935"/>
    </source>
</evidence>
<dbReference type="EMBL" id="CAJHCP010000005">
    <property type="protein sequence ID" value="CAD6530399.1"/>
    <property type="molecule type" value="Genomic_DNA"/>
</dbReference>
<comment type="similarity">
    <text evidence="2">Belongs to the binding-protein-dependent transport system permease family. FecCD subfamily.</text>
</comment>
<feature type="transmembrane region" description="Helical" evidence="8">
    <location>
        <begin position="286"/>
        <end position="307"/>
    </location>
</feature>
<feature type="transmembrane region" description="Helical" evidence="8">
    <location>
        <begin position="66"/>
        <end position="87"/>
    </location>
</feature>
<evidence type="ECO:0000256" key="7">
    <source>
        <dbReference type="ARBA" id="ARBA00023136"/>
    </source>
</evidence>
<feature type="transmembrane region" description="Helical" evidence="8">
    <location>
        <begin position="529"/>
        <end position="548"/>
    </location>
</feature>
<dbReference type="NCBIfam" id="NF007866">
    <property type="entry name" value="PRK10577.1-2"/>
    <property type="match status" value="1"/>
</dbReference>
<dbReference type="SUPFAM" id="SSF81345">
    <property type="entry name" value="ABC transporter involved in vitamin B12 uptake, BtuC"/>
    <property type="match status" value="2"/>
</dbReference>
<accession>A0ABM8NKJ9</accession>
<proteinExistence type="inferred from homology"/>
<name>A0ABM8NKJ9_9BURK</name>
<feature type="transmembrane region" description="Helical" evidence="8">
    <location>
        <begin position="621"/>
        <end position="642"/>
    </location>
</feature>
<comment type="subcellular location">
    <subcellularLocation>
        <location evidence="1">Cell membrane</location>
        <topology evidence="1">Multi-pass membrane protein</topology>
    </subcellularLocation>
</comment>
<evidence type="ECO:0000256" key="8">
    <source>
        <dbReference type="SAM" id="Phobius"/>
    </source>
</evidence>
<dbReference type="CDD" id="cd06550">
    <property type="entry name" value="TM_ABC_iron-siderophores_like"/>
    <property type="match status" value="2"/>
</dbReference>
<evidence type="ECO:0000256" key="6">
    <source>
        <dbReference type="ARBA" id="ARBA00022989"/>
    </source>
</evidence>
<feature type="transmembrane region" description="Helical" evidence="8">
    <location>
        <begin position="128"/>
        <end position="146"/>
    </location>
</feature>
<dbReference type="PANTHER" id="PTHR30472:SF37">
    <property type="entry name" value="FE(3+) DICITRATE TRANSPORT SYSTEM PERMEASE PROTEIN FECD-RELATED"/>
    <property type="match status" value="1"/>
</dbReference>
<feature type="transmembrane region" description="Helical" evidence="8">
    <location>
        <begin position="459"/>
        <end position="478"/>
    </location>
</feature>
<feature type="transmembrane region" description="Helical" evidence="8">
    <location>
        <begin position="402"/>
        <end position="422"/>
    </location>
</feature>
<reference evidence="9 10" key="1">
    <citation type="submission" date="2020-10" db="EMBL/GenBank/DDBJ databases">
        <authorList>
            <person name="Peeters C."/>
        </authorList>
    </citation>
    <scope>NUCLEOTIDE SEQUENCE [LARGE SCALE GENOMIC DNA]</scope>
    <source>
        <strain evidence="9 10">LMG 28140</strain>
    </source>
</reference>
<feature type="transmembrane region" description="Helical" evidence="8">
    <location>
        <begin position="362"/>
        <end position="382"/>
    </location>
</feature>
<keyword evidence="7 8" id="KW-0472">Membrane</keyword>
<sequence>MRNAAMLDRSAAPRDRRFALVATLLALAAVLAAVNLRAVLDGASFWSALFAPDMTDMRDVLVHDSLVPRVLVTLLCGAALGLAGALMQQVLRNPLAEPMTLGVFPGAYLALMIAGLWMPGWLAAGRETVAFAGGALAMLAVFALAWSQRMSSLGVILSGMVVNLYCGAISLAIAVVHFDLLTGLMIWGGGALEQTGWQPTVHLFASFVVCALGAALLYRPLSLFDAGDSTVRNLGASVGWMRFGALLIAVMLTTVVVSEVGVIGFVGLAAPLVAKLAGARRLRERLLWAPLTGAAMLWFTDEIVRVAASAEPFSAHLIPTGTVTSIVGVPLLVALLPRLRSRPDLSAPLASPLVHRSVRTSLFLCIALLALVCALSLTVARGPHGWYVASFSQVDTLLFWRVPRLLCALAAGVLLALAGTLLQRVTANPMASPDLLGVSSGGMLGIVAVLFATGSLSPALLFAGCVAGALVTLGTLFWFGRRAAFAPERLLLTGIAISALFQAVVGALMSSGDPRAGVLIDLLVGSTYYVAPAIAWSIAALAAMALVIAPLTARWMTALSLGAPSAASVGVPVARARFALLLFAALSSAAATVIVGPLSFIGLIAPHIARLSGGRRPLSQMYLAAALGALLMVCADWLGRQLVFPEEIAAGLVATLLGGPYMVILALRRRAMGVA</sequence>
<keyword evidence="10" id="KW-1185">Reference proteome</keyword>
<feature type="transmembrane region" description="Helical" evidence="8">
    <location>
        <begin position="648"/>
        <end position="667"/>
    </location>
</feature>